<dbReference type="Proteomes" id="UP001218412">
    <property type="component" value="Chromosome"/>
</dbReference>
<evidence type="ECO:0000313" key="3">
    <source>
        <dbReference type="EMBL" id="WCR10697.1"/>
    </source>
</evidence>
<feature type="coiled-coil region" evidence="1">
    <location>
        <begin position="445"/>
        <end position="472"/>
    </location>
</feature>
<feature type="region of interest" description="Disordered" evidence="2">
    <location>
        <begin position="343"/>
        <end position="378"/>
    </location>
</feature>
<dbReference type="RefSeq" id="WP_272858768.1">
    <property type="nucleotide sequence ID" value="NZ_CP067134.1"/>
</dbReference>
<sequence length="729" mass="81552">MTFSRAIGQTENSSNVTGENALSLPNRELFWKVRFLQQSGFAEHLPFLFWLMSELQPQLAVTTGVDSGVAHFATCQTADKLGLDTACHGFGQWSGDKDGDGVPEALTDYGFENYEEISFLHNDTLSGAAEQFSEASVDLLNVGEALSEEVLDTVERKWMSRLSEQGVILLRDVRQGSGKKDTRKRLAALRQAHPHFEFDHGGGLLMLLVGDKVNDRLQHLARASRRSPGYRNVQNMFRRLGAYYGKELTARDASQRSKTATAATRKAEAEVETLQKRLAELEAAYDTRHKMVATLQARLHDEQERLETALAQQEHAQRAEHEERIASLECDLQQARAAKEAAEAALARQTEKTDQLTHAATEQKAEDDRRRAEDASRTAELEARLNEIRQALADRDTRLAALASENGALVQERDSLQANLTSRGEENADLARKLQDRDDEAARQKQAADAALAEKEKDLADLARKLDDQQAREDKRAAEDADRIAAQEARLAEISEAMGTRDARIASLATESDRLVQERDRLQADMDIRFTEIAALTRRLEDQEREFADRKQSADAALAKKQEELADLTSAVKERDDRIAAMAAERDRLVQDHDREAARQKKAANAALAEKEKELADLTRRLDEQKARDKKRAAEDAGKIAAQQAALEKASQANGERDARIAALVAEQGRLVQRRDELQAAVKARFGEIAVLTQRLKECEAYIEEVRVSTSWRVSAPVRVVGRVLRRRR</sequence>
<evidence type="ECO:0000313" key="4">
    <source>
        <dbReference type="Proteomes" id="UP001218412"/>
    </source>
</evidence>
<accession>A0ABY7SUH5</accession>
<feature type="compositionally biased region" description="Basic and acidic residues" evidence="2">
    <location>
        <begin position="349"/>
        <end position="378"/>
    </location>
</feature>
<feature type="coiled-coil region" evidence="1">
    <location>
        <begin position="505"/>
        <end position="628"/>
    </location>
</feature>
<protein>
    <recommendedName>
        <fullName evidence="5">Chromosome partition protein Smc</fullName>
    </recommendedName>
</protein>
<keyword evidence="1" id="KW-0175">Coiled coil</keyword>
<evidence type="ECO:0008006" key="5">
    <source>
        <dbReference type="Google" id="ProtNLM"/>
    </source>
</evidence>
<evidence type="ECO:0000256" key="2">
    <source>
        <dbReference type="SAM" id="MobiDB-lite"/>
    </source>
</evidence>
<name>A0ABY7SUH5_9RHOB</name>
<reference evidence="3 4" key="1">
    <citation type="submission" date="2021-01" db="EMBL/GenBank/DDBJ databases">
        <title>Biogeographic distribution of Paracoccus.</title>
        <authorList>
            <person name="Hollensteiner J."/>
            <person name="Leineberger J."/>
            <person name="Brinkhoff T."/>
            <person name="Daniel R."/>
        </authorList>
    </citation>
    <scope>NUCLEOTIDE SEQUENCE [LARGE SCALE GENOMIC DNA]</scope>
    <source>
        <strain evidence="3 4">LMG25392</strain>
    </source>
</reference>
<evidence type="ECO:0000256" key="1">
    <source>
        <dbReference type="SAM" id="Coils"/>
    </source>
</evidence>
<feature type="region of interest" description="Disordered" evidence="2">
    <location>
        <begin position="419"/>
        <end position="445"/>
    </location>
</feature>
<proteinExistence type="predicted"/>
<gene>
    <name evidence="3" type="ORF">JHW45_16940</name>
</gene>
<feature type="compositionally biased region" description="Basic and acidic residues" evidence="2">
    <location>
        <begin position="423"/>
        <end position="443"/>
    </location>
</feature>
<keyword evidence="4" id="KW-1185">Reference proteome</keyword>
<dbReference type="EMBL" id="CP067134">
    <property type="protein sequence ID" value="WCR10697.1"/>
    <property type="molecule type" value="Genomic_DNA"/>
</dbReference>
<organism evidence="3 4">
    <name type="scientific">Paracoccus stylophorae</name>
    <dbReference type="NCBI Taxonomy" id="659350"/>
    <lineage>
        <taxon>Bacteria</taxon>
        <taxon>Pseudomonadati</taxon>
        <taxon>Pseudomonadota</taxon>
        <taxon>Alphaproteobacteria</taxon>
        <taxon>Rhodobacterales</taxon>
        <taxon>Paracoccaceae</taxon>
        <taxon>Paracoccus</taxon>
    </lineage>
</organism>